<gene>
    <name evidence="7" type="ORF">MKW94_015765</name>
</gene>
<keyword evidence="5" id="KW-0812">Transmembrane</keyword>
<dbReference type="GO" id="GO:0008270">
    <property type="term" value="F:zinc ion binding"/>
    <property type="evidence" value="ECO:0007669"/>
    <property type="project" value="UniProtKB-KW"/>
</dbReference>
<sequence>MTTVMEKQGETHVDIEQQQQQQQPSNRGRSSSAAAAYEESDGGASDGSLCFSDAEDQRSWHSPYNGGGGSGGGGGGGGNSYEDCDRLSNVSDLEIGRVITEQPNRHSSVSSDRGSVVDLESGGGGGGASAPEINKVVQQQHSTKVVVVVDNSVKDCRICHLSLDSTNQESGIPIELGCSCKEDLAAAHKHCAEAWFKIKGNKTCEICGSVARNVVGVNETEFLDQWNETSGTTAATPAPATETRSFWHGHRFLNFLLACMVFAFVISWLFHFNVPS</sequence>
<dbReference type="Pfam" id="PF12906">
    <property type="entry name" value="RINGv"/>
    <property type="match status" value="1"/>
</dbReference>
<comment type="caution">
    <text evidence="7">The sequence shown here is derived from an EMBL/GenBank/DDBJ whole genome shotgun (WGS) entry which is preliminary data.</text>
</comment>
<evidence type="ECO:0000256" key="1">
    <source>
        <dbReference type="ARBA" id="ARBA00022723"/>
    </source>
</evidence>
<proteinExistence type="predicted"/>
<organism evidence="7 8">
    <name type="scientific">Papaver nudicaule</name>
    <name type="common">Iceland poppy</name>
    <dbReference type="NCBI Taxonomy" id="74823"/>
    <lineage>
        <taxon>Eukaryota</taxon>
        <taxon>Viridiplantae</taxon>
        <taxon>Streptophyta</taxon>
        <taxon>Embryophyta</taxon>
        <taxon>Tracheophyta</taxon>
        <taxon>Spermatophyta</taxon>
        <taxon>Magnoliopsida</taxon>
        <taxon>Ranunculales</taxon>
        <taxon>Papaveraceae</taxon>
        <taxon>Papaveroideae</taxon>
        <taxon>Papaver</taxon>
    </lineage>
</organism>
<protein>
    <recommendedName>
        <fullName evidence="6">RING-CH-type domain-containing protein</fullName>
    </recommendedName>
</protein>
<keyword evidence="5" id="KW-1133">Transmembrane helix</keyword>
<feature type="compositionally biased region" description="Low complexity" evidence="4">
    <location>
        <begin position="107"/>
        <end position="118"/>
    </location>
</feature>
<dbReference type="SUPFAM" id="SSF57850">
    <property type="entry name" value="RING/U-box"/>
    <property type="match status" value="1"/>
</dbReference>
<accession>A0AA41VMK1</accession>
<evidence type="ECO:0000313" key="7">
    <source>
        <dbReference type="EMBL" id="MCL7044042.1"/>
    </source>
</evidence>
<evidence type="ECO:0000259" key="6">
    <source>
        <dbReference type="PROSITE" id="PS51292"/>
    </source>
</evidence>
<dbReference type="PROSITE" id="PS51292">
    <property type="entry name" value="ZF_RING_CH"/>
    <property type="match status" value="1"/>
</dbReference>
<evidence type="ECO:0000256" key="2">
    <source>
        <dbReference type="ARBA" id="ARBA00022771"/>
    </source>
</evidence>
<evidence type="ECO:0000256" key="4">
    <source>
        <dbReference type="SAM" id="MobiDB-lite"/>
    </source>
</evidence>
<dbReference type="Gene3D" id="3.30.40.10">
    <property type="entry name" value="Zinc/RING finger domain, C3HC4 (zinc finger)"/>
    <property type="match status" value="1"/>
</dbReference>
<keyword evidence="3" id="KW-0862">Zinc</keyword>
<dbReference type="Proteomes" id="UP001177140">
    <property type="component" value="Unassembled WGS sequence"/>
</dbReference>
<keyword evidence="5" id="KW-0472">Membrane</keyword>
<feature type="compositionally biased region" description="Gly residues" evidence="4">
    <location>
        <begin position="65"/>
        <end position="79"/>
    </location>
</feature>
<dbReference type="InterPro" id="IPR013083">
    <property type="entry name" value="Znf_RING/FYVE/PHD"/>
</dbReference>
<dbReference type="EMBL" id="JAJJMA010253570">
    <property type="protein sequence ID" value="MCL7044042.1"/>
    <property type="molecule type" value="Genomic_DNA"/>
</dbReference>
<feature type="region of interest" description="Disordered" evidence="4">
    <location>
        <begin position="99"/>
        <end position="131"/>
    </location>
</feature>
<evidence type="ECO:0000256" key="3">
    <source>
        <dbReference type="ARBA" id="ARBA00022833"/>
    </source>
</evidence>
<keyword evidence="2" id="KW-0863">Zinc-finger</keyword>
<evidence type="ECO:0000256" key="5">
    <source>
        <dbReference type="SAM" id="Phobius"/>
    </source>
</evidence>
<reference evidence="7" key="1">
    <citation type="submission" date="2022-03" db="EMBL/GenBank/DDBJ databases">
        <title>A functionally conserved STORR gene fusion in Papaver species that diverged 16.8 million years ago.</title>
        <authorList>
            <person name="Catania T."/>
        </authorList>
    </citation>
    <scope>NUCLEOTIDE SEQUENCE</scope>
    <source>
        <strain evidence="7">S-191538</strain>
    </source>
</reference>
<name>A0AA41VMK1_PAPNU</name>
<dbReference type="AlphaFoldDB" id="A0AA41VMK1"/>
<feature type="region of interest" description="Disordered" evidence="4">
    <location>
        <begin position="1"/>
        <end position="85"/>
    </location>
</feature>
<dbReference type="SMART" id="SM00744">
    <property type="entry name" value="RINGv"/>
    <property type="match status" value="1"/>
</dbReference>
<dbReference type="InterPro" id="IPR011016">
    <property type="entry name" value="Znf_RING-CH"/>
</dbReference>
<feature type="domain" description="RING-CH-type" evidence="6">
    <location>
        <begin position="148"/>
        <end position="214"/>
    </location>
</feature>
<keyword evidence="8" id="KW-1185">Reference proteome</keyword>
<dbReference type="PANTHER" id="PTHR46214:SF30">
    <property type="entry name" value="OS01G0850200 PROTEIN"/>
    <property type="match status" value="1"/>
</dbReference>
<keyword evidence="1" id="KW-0479">Metal-binding</keyword>
<dbReference type="PANTHER" id="PTHR46214">
    <property type="entry name" value="ZINC FINGER, RING-CH-TYPE"/>
    <property type="match status" value="1"/>
</dbReference>
<feature type="transmembrane region" description="Helical" evidence="5">
    <location>
        <begin position="252"/>
        <end position="270"/>
    </location>
</feature>
<evidence type="ECO:0000313" key="8">
    <source>
        <dbReference type="Proteomes" id="UP001177140"/>
    </source>
</evidence>